<reference evidence="1 2" key="1">
    <citation type="submission" date="2020-04" db="EMBL/GenBank/DDBJ databases">
        <title>Genome sequence of Altibacter aquimarinus strain ALE3EI.</title>
        <authorList>
            <person name="Oh H.-M."/>
            <person name="Jang D."/>
        </authorList>
    </citation>
    <scope>NUCLEOTIDE SEQUENCE [LARGE SCALE GENOMIC DNA]</scope>
    <source>
        <strain evidence="1 2">ALE3EI</strain>
    </source>
</reference>
<sequence>MSFRSFSLIFLFGIILNSCNSKSKETVPVKAAFQHDSITEYITKTYSVMELNGAVKKDTLNLMQSEVIDTDGKKLSVKNYSNEGELLSENVFRYDESGKKTGADYYRGGINTMYFKYELDDKGREIAYEAFDKNTDTLLFDGAMLYENEGRLRKDGYYIEDNFVWNFEYNLDNDGKEVGYVYIDPNTGIHHATVYRYTAYDENGEWVERQVLEDGFVVSIQTREIRSISTEDE</sequence>
<gene>
    <name evidence="1" type="ORF">ALE3EI_1062</name>
</gene>
<evidence type="ECO:0000313" key="1">
    <source>
        <dbReference type="EMBL" id="QNJ97635.1"/>
    </source>
</evidence>
<proteinExistence type="predicted"/>
<dbReference type="RefSeq" id="WP_186991681.1">
    <property type="nucleotide sequence ID" value="NZ_CP052909.1"/>
</dbReference>
<protein>
    <submittedName>
        <fullName evidence="1">Uncharacterized protein</fullName>
    </submittedName>
</protein>
<dbReference type="EMBL" id="CP052909">
    <property type="protein sequence ID" value="QNJ97635.1"/>
    <property type="molecule type" value="Genomic_DNA"/>
</dbReference>
<name>A0A7G8PTG9_9FLAO</name>
<organism evidence="1 2">
    <name type="scientific">Constantimarinum furrinae</name>
    <dbReference type="NCBI Taxonomy" id="2562285"/>
    <lineage>
        <taxon>Bacteria</taxon>
        <taxon>Pseudomonadati</taxon>
        <taxon>Bacteroidota</taxon>
        <taxon>Flavobacteriia</taxon>
        <taxon>Flavobacteriales</taxon>
        <taxon>Flavobacteriaceae</taxon>
        <taxon>Altibacter/Constantimarinum group</taxon>
        <taxon>Constantimarinum</taxon>
    </lineage>
</organism>
<accession>A0A7G8PTG9</accession>
<dbReference type="Proteomes" id="UP000515514">
    <property type="component" value="Chromosome"/>
</dbReference>
<keyword evidence="2" id="KW-1185">Reference proteome</keyword>
<dbReference type="AlphaFoldDB" id="A0A7G8PTG9"/>
<dbReference type="KEGG" id="alti:ALE3EI_1062"/>
<evidence type="ECO:0000313" key="2">
    <source>
        <dbReference type="Proteomes" id="UP000515514"/>
    </source>
</evidence>